<dbReference type="InterPro" id="IPR029058">
    <property type="entry name" value="AB_hydrolase_fold"/>
</dbReference>
<dbReference type="Gene3D" id="3.40.50.1820">
    <property type="entry name" value="alpha/beta hydrolase"/>
    <property type="match status" value="1"/>
</dbReference>
<gene>
    <name evidence="1" type="ORF">EV665_118100</name>
</gene>
<accession>A0A4R2CIF4</accession>
<dbReference type="RefSeq" id="WP_133035891.1">
    <property type="nucleotide sequence ID" value="NZ_BAABEI010000012.1"/>
</dbReference>
<dbReference type="Proteomes" id="UP000295351">
    <property type="component" value="Unassembled WGS sequence"/>
</dbReference>
<comment type="caution">
    <text evidence="1">The sequence shown here is derived from an EMBL/GenBank/DDBJ whole genome shotgun (WGS) entry which is preliminary data.</text>
</comment>
<protein>
    <submittedName>
        <fullName evidence="1">Phospholipase/carboxylesterase</fullName>
    </submittedName>
</protein>
<proteinExistence type="predicted"/>
<evidence type="ECO:0000313" key="1">
    <source>
        <dbReference type="EMBL" id="TCN39014.1"/>
    </source>
</evidence>
<keyword evidence="2" id="KW-1185">Reference proteome</keyword>
<sequence length="203" mass="21838">MSRDAYHHVSKAPAPGAPLVFAFHGTGGDEHQFTGLIGQILPAAGIVSPRGDVSEHGANRFFRRKAEGVYDMADLAVRTRRMTDFIHAHKQANPGAPIYGLGYSNGANILASVLFEAPDLFDRAVLMHPLIPWTPASNPALQGREILITAGRRDPICPLPLTEGLVAYLEGQGAKVDLVLHDGGHEVRQQEIDAIAAALTRKI</sequence>
<dbReference type="EMBL" id="SLVX01000018">
    <property type="protein sequence ID" value="TCN39014.1"/>
    <property type="molecule type" value="Genomic_DNA"/>
</dbReference>
<dbReference type="SUPFAM" id="SSF53474">
    <property type="entry name" value="alpha/beta-Hydrolases"/>
    <property type="match status" value="1"/>
</dbReference>
<evidence type="ECO:0000313" key="2">
    <source>
        <dbReference type="Proteomes" id="UP000295351"/>
    </source>
</evidence>
<organism evidence="1 2">
    <name type="scientific">Shinella granuli</name>
    <dbReference type="NCBI Taxonomy" id="323621"/>
    <lineage>
        <taxon>Bacteria</taxon>
        <taxon>Pseudomonadati</taxon>
        <taxon>Pseudomonadota</taxon>
        <taxon>Alphaproteobacteria</taxon>
        <taxon>Hyphomicrobiales</taxon>
        <taxon>Rhizobiaceae</taxon>
        <taxon>Shinella</taxon>
    </lineage>
</organism>
<reference evidence="1 2" key="1">
    <citation type="submission" date="2019-03" db="EMBL/GenBank/DDBJ databases">
        <title>Genomic Encyclopedia of Type Strains, Phase IV (KMG-IV): sequencing the most valuable type-strain genomes for metagenomic binning, comparative biology and taxonomic classification.</title>
        <authorList>
            <person name="Goeker M."/>
        </authorList>
    </citation>
    <scope>NUCLEOTIDE SEQUENCE [LARGE SCALE GENOMIC DNA]</scope>
    <source>
        <strain evidence="1 2">DSM 18401</strain>
    </source>
</reference>
<name>A0A4R2CIF4_SHIGR</name>
<dbReference type="AlphaFoldDB" id="A0A4R2CIF4"/>